<evidence type="ECO:0000256" key="6">
    <source>
        <dbReference type="SAM" id="Phobius"/>
    </source>
</evidence>
<evidence type="ECO:0000256" key="1">
    <source>
        <dbReference type="ARBA" id="ARBA00004651"/>
    </source>
</evidence>
<organism evidence="7 8">
    <name type="scientific">Chungangia koreensis</name>
    <dbReference type="NCBI Taxonomy" id="752657"/>
    <lineage>
        <taxon>Bacteria</taxon>
        <taxon>Bacillati</taxon>
        <taxon>Bacillota</taxon>
        <taxon>Bacilli</taxon>
        <taxon>Lactobacillales</taxon>
        <taxon>Chungangia</taxon>
    </lineage>
</organism>
<evidence type="ECO:0000313" key="7">
    <source>
        <dbReference type="EMBL" id="MFC4410528.1"/>
    </source>
</evidence>
<evidence type="ECO:0000256" key="5">
    <source>
        <dbReference type="ARBA" id="ARBA00023136"/>
    </source>
</evidence>
<evidence type="ECO:0000256" key="2">
    <source>
        <dbReference type="ARBA" id="ARBA00022475"/>
    </source>
</evidence>
<feature type="transmembrane region" description="Helical" evidence="6">
    <location>
        <begin position="106"/>
        <end position="127"/>
    </location>
</feature>
<keyword evidence="3 6" id="KW-0812">Transmembrane</keyword>
<dbReference type="InterPro" id="IPR011701">
    <property type="entry name" value="MFS"/>
</dbReference>
<keyword evidence="8" id="KW-1185">Reference proteome</keyword>
<dbReference type="PANTHER" id="PTHR23513">
    <property type="entry name" value="INTEGRAL MEMBRANE EFFLUX PROTEIN-RELATED"/>
    <property type="match status" value="1"/>
</dbReference>
<feature type="transmembrane region" description="Helical" evidence="6">
    <location>
        <begin position="361"/>
        <end position="385"/>
    </location>
</feature>
<feature type="transmembrane region" description="Helical" evidence="6">
    <location>
        <begin position="324"/>
        <end position="349"/>
    </location>
</feature>
<feature type="transmembrane region" description="Helical" evidence="6">
    <location>
        <begin position="12"/>
        <end position="40"/>
    </location>
</feature>
<feature type="transmembrane region" description="Helical" evidence="6">
    <location>
        <begin position="148"/>
        <end position="167"/>
    </location>
</feature>
<dbReference type="EMBL" id="JBHSEC010000014">
    <property type="protein sequence ID" value="MFC4410528.1"/>
    <property type="molecule type" value="Genomic_DNA"/>
</dbReference>
<keyword evidence="2" id="KW-1003">Cell membrane</keyword>
<dbReference type="PANTHER" id="PTHR23513:SF6">
    <property type="entry name" value="MAJOR FACILITATOR SUPERFAMILY ASSOCIATED DOMAIN-CONTAINING PROTEIN"/>
    <property type="match status" value="1"/>
</dbReference>
<feature type="transmembrane region" description="Helical" evidence="6">
    <location>
        <begin position="173"/>
        <end position="191"/>
    </location>
</feature>
<dbReference type="Pfam" id="PF07690">
    <property type="entry name" value="MFS_1"/>
    <property type="match status" value="1"/>
</dbReference>
<accession>A0ABV8X3N4</accession>
<comment type="subcellular location">
    <subcellularLocation>
        <location evidence="1">Cell membrane</location>
        <topology evidence="1">Multi-pass membrane protein</topology>
    </subcellularLocation>
</comment>
<feature type="transmembrane region" description="Helical" evidence="6">
    <location>
        <begin position="265"/>
        <end position="287"/>
    </location>
</feature>
<dbReference type="Gene3D" id="1.20.1250.20">
    <property type="entry name" value="MFS general substrate transporter like domains"/>
    <property type="match status" value="1"/>
</dbReference>
<proteinExistence type="predicted"/>
<evidence type="ECO:0000256" key="4">
    <source>
        <dbReference type="ARBA" id="ARBA00022989"/>
    </source>
</evidence>
<comment type="caution">
    <text evidence="7">The sequence shown here is derived from an EMBL/GenBank/DDBJ whole genome shotgun (WGS) entry which is preliminary data.</text>
</comment>
<dbReference type="InterPro" id="IPR036259">
    <property type="entry name" value="MFS_trans_sf"/>
</dbReference>
<dbReference type="Proteomes" id="UP001595817">
    <property type="component" value="Unassembled WGS sequence"/>
</dbReference>
<feature type="transmembrane region" description="Helical" evidence="6">
    <location>
        <begin position="299"/>
        <end position="318"/>
    </location>
</feature>
<evidence type="ECO:0000313" key="8">
    <source>
        <dbReference type="Proteomes" id="UP001595817"/>
    </source>
</evidence>
<evidence type="ECO:0000256" key="3">
    <source>
        <dbReference type="ARBA" id="ARBA00022692"/>
    </source>
</evidence>
<feature type="transmembrane region" description="Helical" evidence="6">
    <location>
        <begin position="79"/>
        <end position="100"/>
    </location>
</feature>
<gene>
    <name evidence="7" type="ORF">ACFOZY_08835</name>
</gene>
<keyword evidence="4 6" id="KW-1133">Transmembrane helix</keyword>
<dbReference type="SUPFAM" id="SSF103473">
    <property type="entry name" value="MFS general substrate transporter"/>
    <property type="match status" value="1"/>
</dbReference>
<feature type="transmembrane region" description="Helical" evidence="6">
    <location>
        <begin position="231"/>
        <end position="253"/>
    </location>
</feature>
<feature type="transmembrane region" description="Helical" evidence="6">
    <location>
        <begin position="391"/>
        <end position="408"/>
    </location>
</feature>
<name>A0ABV8X3N4_9LACT</name>
<dbReference type="RefSeq" id="WP_378154460.1">
    <property type="nucleotide sequence ID" value="NZ_JBHSEC010000014.1"/>
</dbReference>
<protein>
    <submittedName>
        <fullName evidence="7">MFS transporter</fullName>
    </submittedName>
</protein>
<keyword evidence="5 6" id="KW-0472">Membrane</keyword>
<dbReference type="CDD" id="cd06173">
    <property type="entry name" value="MFS_MefA_like"/>
    <property type="match status" value="1"/>
</dbReference>
<sequence length="434" mass="47905">MSEEQKLKRATYHLWTFTISKLLSTFGASVFAFGAGLFVLEMTGSAANFAITMVCSILPRMLLAPIAGYIADNYPKKPIIIIAQIGSVLAVSTLLAYSLIFDITVLSIYVVTAVLSITSLFSGVTFSSSIATLVGPDRIQKAMSFNQSSIAIATIGGPAVGGMLYGWTTMTVFLLFQIVGYAIAVILESTMNFRLYSKREQNVQSEQKKESVIEGIKSGISYLKTQKIISLIVWVSLWINFFFAALNVGMPYVLREQLFMKSTHFGYVEAILSVGMLLGSLYFAARAEVKYPLQFSKRGVLVLIALLALFPIPSVIELPYYGNFVYYLALMFSFGVTLMLINTPIGVVMQKEIEEEYKGRVFGLLETMAQAMMPLGAIIFGLLFDVVAAEWVIWGACLFLIAIVLYLMRPSIIVQAHPELDKKESLKHEAKTAV</sequence>
<feature type="transmembrane region" description="Helical" evidence="6">
    <location>
        <begin position="46"/>
        <end position="67"/>
    </location>
</feature>
<reference evidence="8" key="1">
    <citation type="journal article" date="2019" name="Int. J. Syst. Evol. Microbiol.">
        <title>The Global Catalogue of Microorganisms (GCM) 10K type strain sequencing project: providing services to taxonomists for standard genome sequencing and annotation.</title>
        <authorList>
            <consortium name="The Broad Institute Genomics Platform"/>
            <consortium name="The Broad Institute Genome Sequencing Center for Infectious Disease"/>
            <person name="Wu L."/>
            <person name="Ma J."/>
        </authorList>
    </citation>
    <scope>NUCLEOTIDE SEQUENCE [LARGE SCALE GENOMIC DNA]</scope>
    <source>
        <strain evidence="8">CCUG 59778</strain>
    </source>
</reference>